<dbReference type="SUPFAM" id="SSF53901">
    <property type="entry name" value="Thiolase-like"/>
    <property type="match status" value="1"/>
</dbReference>
<organism evidence="5 6">
    <name type="scientific">Streptomyces corynorhini</name>
    <dbReference type="NCBI Taxonomy" id="2282652"/>
    <lineage>
        <taxon>Bacteria</taxon>
        <taxon>Bacillati</taxon>
        <taxon>Actinomycetota</taxon>
        <taxon>Actinomycetes</taxon>
        <taxon>Kitasatosporales</taxon>
        <taxon>Streptomycetaceae</taxon>
        <taxon>Streptomyces</taxon>
    </lineage>
</organism>
<dbReference type="InterPro" id="IPR014031">
    <property type="entry name" value="Ketoacyl_synth_C"/>
</dbReference>
<gene>
    <name evidence="5" type="ORF">DVH02_29710</name>
</gene>
<reference evidence="5 6" key="1">
    <citation type="submission" date="2018-07" db="EMBL/GenBank/DDBJ databases">
        <title>Streptomyces species from bats.</title>
        <authorList>
            <person name="Dunlap C."/>
        </authorList>
    </citation>
    <scope>NUCLEOTIDE SEQUENCE [LARGE SCALE GENOMIC DNA]</scope>
    <source>
        <strain evidence="5 6">AC230</strain>
    </source>
</reference>
<keyword evidence="6" id="KW-1185">Reference proteome</keyword>
<feature type="compositionally biased region" description="Polar residues" evidence="3">
    <location>
        <begin position="7"/>
        <end position="18"/>
    </location>
</feature>
<protein>
    <submittedName>
        <fullName evidence="5">Polyketide synthase</fullName>
    </submittedName>
</protein>
<dbReference type="PANTHER" id="PTHR43775:SF51">
    <property type="entry name" value="INACTIVE PHENOLPHTHIOCEROL SYNTHESIS POLYKETIDE SYNTHASE TYPE I PKS1-RELATED"/>
    <property type="match status" value="1"/>
</dbReference>
<dbReference type="Pfam" id="PF16197">
    <property type="entry name" value="KAsynt_C_assoc"/>
    <property type="match status" value="1"/>
</dbReference>
<evidence type="ECO:0000259" key="4">
    <source>
        <dbReference type="PROSITE" id="PS52004"/>
    </source>
</evidence>
<dbReference type="GO" id="GO:0004312">
    <property type="term" value="F:fatty acid synthase activity"/>
    <property type="evidence" value="ECO:0007669"/>
    <property type="project" value="TreeGrafter"/>
</dbReference>
<dbReference type="Proteomes" id="UP000253741">
    <property type="component" value="Unassembled WGS sequence"/>
</dbReference>
<dbReference type="Gene3D" id="3.40.47.10">
    <property type="match status" value="1"/>
</dbReference>
<dbReference type="CDD" id="cd00833">
    <property type="entry name" value="PKS"/>
    <property type="match status" value="1"/>
</dbReference>
<dbReference type="InterPro" id="IPR020841">
    <property type="entry name" value="PKS_Beta-ketoAc_synthase_dom"/>
</dbReference>
<evidence type="ECO:0000313" key="5">
    <source>
        <dbReference type="EMBL" id="RDG34611.1"/>
    </source>
</evidence>
<dbReference type="InterPro" id="IPR032821">
    <property type="entry name" value="PKS_assoc"/>
</dbReference>
<dbReference type="EMBL" id="QQNA01000299">
    <property type="protein sequence ID" value="RDG34611.1"/>
    <property type="molecule type" value="Genomic_DNA"/>
</dbReference>
<dbReference type="SMART" id="SM00825">
    <property type="entry name" value="PKS_KS"/>
    <property type="match status" value="1"/>
</dbReference>
<keyword evidence="1" id="KW-0808">Transferase</keyword>
<dbReference type="Pfam" id="PF02801">
    <property type="entry name" value="Ketoacyl-synt_C"/>
    <property type="match status" value="1"/>
</dbReference>
<evidence type="ECO:0000256" key="1">
    <source>
        <dbReference type="ARBA" id="ARBA00022679"/>
    </source>
</evidence>
<dbReference type="RefSeq" id="WP_147286159.1">
    <property type="nucleotide sequence ID" value="NZ_QQNA01000299.1"/>
</dbReference>
<name>A0A370AZ53_9ACTN</name>
<dbReference type="Gene3D" id="3.30.70.3290">
    <property type="match status" value="1"/>
</dbReference>
<comment type="caution">
    <text evidence="5">The sequence shown here is derived from an EMBL/GenBank/DDBJ whole genome shotgun (WGS) entry which is preliminary data.</text>
</comment>
<evidence type="ECO:0000256" key="2">
    <source>
        <dbReference type="ARBA" id="ARBA00023268"/>
    </source>
</evidence>
<dbReference type="GO" id="GO:0006633">
    <property type="term" value="P:fatty acid biosynthetic process"/>
    <property type="evidence" value="ECO:0007669"/>
    <property type="project" value="TreeGrafter"/>
</dbReference>
<dbReference type="InterPro" id="IPR050091">
    <property type="entry name" value="PKS_NRPS_Biosynth_Enz"/>
</dbReference>
<feature type="domain" description="Ketosynthase family 3 (KS3)" evidence="4">
    <location>
        <begin position="1"/>
        <end position="168"/>
    </location>
</feature>
<evidence type="ECO:0000256" key="3">
    <source>
        <dbReference type="SAM" id="MobiDB-lite"/>
    </source>
</evidence>
<feature type="non-terminal residue" evidence="5">
    <location>
        <position position="278"/>
    </location>
</feature>
<keyword evidence="2" id="KW-0511">Multifunctional enzyme</keyword>
<dbReference type="PANTHER" id="PTHR43775">
    <property type="entry name" value="FATTY ACID SYNTHASE"/>
    <property type="match status" value="1"/>
</dbReference>
<proteinExistence type="predicted"/>
<feature type="region of interest" description="Disordered" evidence="3">
    <location>
        <begin position="1"/>
        <end position="22"/>
    </location>
</feature>
<dbReference type="InterPro" id="IPR016039">
    <property type="entry name" value="Thiolase-like"/>
</dbReference>
<evidence type="ECO:0000313" key="6">
    <source>
        <dbReference type="Proteomes" id="UP000253741"/>
    </source>
</evidence>
<sequence>AVVAGSAVNQDGASNGLTAPNGPAQQRVIREALEAAGLSPADVDAVEAHGTGTKLGDPIEAQALLATYGQGRADGSPLWLGSVKSNIGHTQAAAGVAGVIKMVEALRHGELPATLHAAEPSSHVDWSAGEVRLLTERREWPSAAERPRRAGVSSFGLSGTNAHIILEQAPLDVAETAERPELPVVPWVLSARTPDALRAQATRLRDAVHATPDAAPVEIGAALATTRTAFENRAVLRGKDRTELLSALDALAAGESNSRTVTGTVGEGRTGFLFSGQG</sequence>
<feature type="non-terminal residue" evidence="5">
    <location>
        <position position="1"/>
    </location>
</feature>
<accession>A0A370AZ53</accession>
<dbReference type="PROSITE" id="PS52004">
    <property type="entry name" value="KS3_2"/>
    <property type="match status" value="1"/>
</dbReference>
<dbReference type="AlphaFoldDB" id="A0A370AZ53"/>